<sequence length="252" mass="27644">MEKSYLLALVILAASGLYVEDQMLTGFEAGSVTVSCRYHLPRKTGIKWCKLGGKCVEETCGTLDGASVEIRNDNGLVIVSMSGLKMGNTGWYWCSVKELQMPVHITVSARIETTTILETTSNQPASTRSVKSTGTFTSAQTPRSTVTEWKARDCGISKTAKDTSMLPSKIDLRKVSQETGSEANIGFRRALMPSYLEMRPQKAAFSSFQTQPRCCCQGSKDVMNVKPLAPLEGRMTNCTSFYQTNRVSPPTH</sequence>
<gene>
    <name evidence="6" type="ORF">DPX16_6427</name>
</gene>
<dbReference type="Gene3D" id="2.60.40.10">
    <property type="entry name" value="Immunoglobulins"/>
    <property type="match status" value="1"/>
</dbReference>
<dbReference type="InterPro" id="IPR013783">
    <property type="entry name" value="Ig-like_fold"/>
</dbReference>
<dbReference type="PANTHER" id="PTHR11860:SF87">
    <property type="entry name" value="CMRF35-LIKE MOLECULE 8"/>
    <property type="match status" value="1"/>
</dbReference>
<dbReference type="GO" id="GO:0004888">
    <property type="term" value="F:transmembrane signaling receptor activity"/>
    <property type="evidence" value="ECO:0007669"/>
    <property type="project" value="TreeGrafter"/>
</dbReference>
<dbReference type="Proteomes" id="UP000281406">
    <property type="component" value="Unassembled WGS sequence"/>
</dbReference>
<dbReference type="AlphaFoldDB" id="A0A3N0YM54"/>
<dbReference type="SUPFAM" id="SSF48726">
    <property type="entry name" value="Immunoglobulin"/>
    <property type="match status" value="1"/>
</dbReference>
<comment type="caution">
    <text evidence="6">The sequence shown here is derived from an EMBL/GenBank/DDBJ whole genome shotgun (WGS) entry which is preliminary data.</text>
</comment>
<comment type="subcellular location">
    <subcellularLocation>
        <location evidence="1">Membrane</location>
    </subcellularLocation>
</comment>
<name>A0A3N0YM54_ANAGA</name>
<evidence type="ECO:0000256" key="3">
    <source>
        <dbReference type="ARBA" id="ARBA00023136"/>
    </source>
</evidence>
<protein>
    <recommendedName>
        <fullName evidence="8">Ig-like domain-containing protein</fullName>
    </recommendedName>
</protein>
<evidence type="ECO:0000256" key="5">
    <source>
        <dbReference type="SAM" id="SignalP"/>
    </source>
</evidence>
<dbReference type="InterPro" id="IPR036179">
    <property type="entry name" value="Ig-like_dom_sf"/>
</dbReference>
<feature type="region of interest" description="Disordered" evidence="4">
    <location>
        <begin position="120"/>
        <end position="142"/>
    </location>
</feature>
<reference evidence="6 7" key="1">
    <citation type="submission" date="2018-10" db="EMBL/GenBank/DDBJ databases">
        <title>Genome assembly for a Yunnan-Guizhou Plateau 3E fish, Anabarilius grahami (Regan), and its evolutionary and genetic applications.</title>
        <authorList>
            <person name="Jiang W."/>
        </authorList>
    </citation>
    <scope>NUCLEOTIDE SEQUENCE [LARGE SCALE GENOMIC DNA]</scope>
    <source>
        <strain evidence="6">AG-KIZ</strain>
        <tissue evidence="6">Muscle</tissue>
    </source>
</reference>
<dbReference type="EMBL" id="RJVU01035944">
    <property type="protein sequence ID" value="ROL47247.1"/>
    <property type="molecule type" value="Genomic_DNA"/>
</dbReference>
<evidence type="ECO:0008006" key="8">
    <source>
        <dbReference type="Google" id="ProtNLM"/>
    </source>
</evidence>
<keyword evidence="7" id="KW-1185">Reference proteome</keyword>
<evidence type="ECO:0000313" key="6">
    <source>
        <dbReference type="EMBL" id="ROL47247.1"/>
    </source>
</evidence>
<feature type="chain" id="PRO_5018202750" description="Ig-like domain-containing protein" evidence="5">
    <location>
        <begin position="22"/>
        <end position="252"/>
    </location>
</feature>
<accession>A0A3N0YM54</accession>
<evidence type="ECO:0000313" key="7">
    <source>
        <dbReference type="Proteomes" id="UP000281406"/>
    </source>
</evidence>
<keyword evidence="2" id="KW-0812">Transmembrane</keyword>
<proteinExistence type="predicted"/>
<dbReference type="GO" id="GO:0005886">
    <property type="term" value="C:plasma membrane"/>
    <property type="evidence" value="ECO:0007669"/>
    <property type="project" value="TreeGrafter"/>
</dbReference>
<organism evidence="6 7">
    <name type="scientific">Anabarilius grahami</name>
    <name type="common">Kanglang fish</name>
    <name type="synonym">Barilius grahami</name>
    <dbReference type="NCBI Taxonomy" id="495550"/>
    <lineage>
        <taxon>Eukaryota</taxon>
        <taxon>Metazoa</taxon>
        <taxon>Chordata</taxon>
        <taxon>Craniata</taxon>
        <taxon>Vertebrata</taxon>
        <taxon>Euteleostomi</taxon>
        <taxon>Actinopterygii</taxon>
        <taxon>Neopterygii</taxon>
        <taxon>Teleostei</taxon>
        <taxon>Ostariophysi</taxon>
        <taxon>Cypriniformes</taxon>
        <taxon>Xenocyprididae</taxon>
        <taxon>Xenocypridinae</taxon>
        <taxon>Xenocypridinae incertae sedis</taxon>
        <taxon>Anabarilius</taxon>
    </lineage>
</organism>
<feature type="signal peptide" evidence="5">
    <location>
        <begin position="1"/>
        <end position="21"/>
    </location>
</feature>
<dbReference type="PANTHER" id="PTHR11860">
    <property type="entry name" value="POLYMERIC-IMMUNOGLOBULIN RECEPTOR"/>
    <property type="match status" value="1"/>
</dbReference>
<dbReference type="OrthoDB" id="8920197at2759"/>
<keyword evidence="3" id="KW-0472">Membrane</keyword>
<evidence type="ECO:0000256" key="4">
    <source>
        <dbReference type="SAM" id="MobiDB-lite"/>
    </source>
</evidence>
<evidence type="ECO:0000256" key="1">
    <source>
        <dbReference type="ARBA" id="ARBA00004370"/>
    </source>
</evidence>
<dbReference type="InterPro" id="IPR050671">
    <property type="entry name" value="CD300_family_receptors"/>
</dbReference>
<evidence type="ECO:0000256" key="2">
    <source>
        <dbReference type="ARBA" id="ARBA00022692"/>
    </source>
</evidence>
<keyword evidence="5" id="KW-0732">Signal</keyword>